<dbReference type="SMART" id="SM00283">
    <property type="entry name" value="MA"/>
    <property type="match status" value="1"/>
</dbReference>
<feature type="non-terminal residue" evidence="3">
    <location>
        <position position="1"/>
    </location>
</feature>
<dbReference type="SUPFAM" id="SSF58104">
    <property type="entry name" value="Methyl-accepting chemotaxis protein (MCP) signaling domain"/>
    <property type="match status" value="1"/>
</dbReference>
<dbReference type="PANTHER" id="PTHR32089:SF112">
    <property type="entry name" value="LYSOZYME-LIKE PROTEIN-RELATED"/>
    <property type="match status" value="1"/>
</dbReference>
<dbReference type="InterPro" id="IPR004089">
    <property type="entry name" value="MCPsignal_dom"/>
</dbReference>
<dbReference type="PANTHER" id="PTHR32089">
    <property type="entry name" value="METHYL-ACCEPTING CHEMOTAXIS PROTEIN MCPB"/>
    <property type="match status" value="1"/>
</dbReference>
<dbReference type="EMBL" id="UOFJ01000163">
    <property type="protein sequence ID" value="VAW65023.1"/>
    <property type="molecule type" value="Genomic_DNA"/>
</dbReference>
<reference evidence="3" key="1">
    <citation type="submission" date="2018-06" db="EMBL/GenBank/DDBJ databases">
        <authorList>
            <person name="Zhirakovskaya E."/>
        </authorList>
    </citation>
    <scope>NUCLEOTIDE SEQUENCE</scope>
</reference>
<dbReference type="AlphaFoldDB" id="A0A3B0XLL4"/>
<dbReference type="Gene3D" id="1.10.287.950">
    <property type="entry name" value="Methyl-accepting chemotaxis protein"/>
    <property type="match status" value="1"/>
</dbReference>
<evidence type="ECO:0000256" key="1">
    <source>
        <dbReference type="ARBA" id="ARBA00023224"/>
    </source>
</evidence>
<dbReference type="PROSITE" id="PS50111">
    <property type="entry name" value="CHEMOTAXIS_TRANSDUC_2"/>
    <property type="match status" value="1"/>
</dbReference>
<evidence type="ECO:0000313" key="3">
    <source>
        <dbReference type="EMBL" id="VAW65023.1"/>
    </source>
</evidence>
<evidence type="ECO:0000259" key="2">
    <source>
        <dbReference type="PROSITE" id="PS50111"/>
    </source>
</evidence>
<dbReference type="GO" id="GO:0016020">
    <property type="term" value="C:membrane"/>
    <property type="evidence" value="ECO:0007669"/>
    <property type="project" value="InterPro"/>
</dbReference>
<keyword evidence="1" id="KW-0807">Transducer</keyword>
<sequence length="153" mass="16037">ALNAAIEAARAGEQGRGFAVVADEVRTLASRTQESTLEIQAMIESLQSGSTRAVDVMSKGKEQAVISVGHAQKAGESLKGITQAVSSISDMNTQIATAAEEQTAVAEEINRNIVNISQLGEQTVSGAQQTSTASEELARLSSDLQMMLGQFKV</sequence>
<feature type="domain" description="Methyl-accepting transducer" evidence="2">
    <location>
        <begin position="1"/>
        <end position="117"/>
    </location>
</feature>
<accession>A0A3B0XLL4</accession>
<organism evidence="3">
    <name type="scientific">hydrothermal vent metagenome</name>
    <dbReference type="NCBI Taxonomy" id="652676"/>
    <lineage>
        <taxon>unclassified sequences</taxon>
        <taxon>metagenomes</taxon>
        <taxon>ecological metagenomes</taxon>
    </lineage>
</organism>
<gene>
    <name evidence="3" type="ORF">MNBD_GAMMA10-1756</name>
</gene>
<name>A0A3B0XLL4_9ZZZZ</name>
<dbReference type="Pfam" id="PF00015">
    <property type="entry name" value="MCPsignal"/>
    <property type="match status" value="1"/>
</dbReference>
<proteinExistence type="predicted"/>
<protein>
    <submittedName>
        <fullName evidence="3">Methyl-accepting chemotaxis sensor/transducer protein</fullName>
    </submittedName>
</protein>
<dbReference type="GO" id="GO:0007165">
    <property type="term" value="P:signal transduction"/>
    <property type="evidence" value="ECO:0007669"/>
    <property type="project" value="UniProtKB-KW"/>
</dbReference>